<evidence type="ECO:0000313" key="1">
    <source>
        <dbReference type="EMBL" id="NLR91880.1"/>
    </source>
</evidence>
<sequence>MNKLLPLSMVLQLLFVGLYTYGQDLSTQVIPTQLVPVTSSLVFTSGRFQFEIGSDAHPKSLKLSSGKEVLRNNFTNGLRLQIPNEEDLLFTKVFTSADNIVFATTNEQYYATFNIDAQSTYIAFNLVDFYGDLPLGATMTFTINTDEYTKLLSFDYMTLDQSTVSHLSISFEHLWERYKGNTLGGFALYTFSNEEEQDESILRAWGRELMPHPTVPGTWNYERAVQWIEEWKATFEDQSVFYIRPNNAQELPLFEPYFEMADVTTINMFTDVWHGGFWPSNTLNWEVNGIFNGKEELQAFSNTQAQNDRSINLHYVSGGIGKQDPLYAMDNLSDDLATWVEGTLHQGISENELVVYFKPKEAWYNAPSTLSQESNTFGHLSGPLPTFFHYKYLQIGDEMVQVNGIQTLPDGTWQFNIENRSIFNTPRSEHAKDTKVKGIILAYNQVYVPENNSALFDTITMKYAELLNDCKVSNALFDGAEIHVFDGKWGFRKFAQKVYEQVDHPIVVRTSNGKEPEAGYIEYQLNSTKAYLTSPVGDHNHGRPSLRLERKSTTHKNEVRESSNLFAANFMLSVQAAVNGRNFSILRPDPMFGISLEELTQYGKTEELLSLLPKWKNANKKLTAAQRQVMTSTHFKYENKWASEVTYELKELDQEYELVPIQMMSQHVDSIQDELEVEPALQYFHSKQEDGMYIPRVNTNFGATKYLENKYSTQAPQFIIRVMWGNEDVVHPSIHINGATLTVPTTILASATESQYIEYRGGDKAKIYDKNWNLTSEVDVDLQGTFEAQQGFNEVTLSSTNQSTAAIELFLFTEGTPLTVEKIQHASLQEITVNDIPLENFSQYTTEYQVNLPEGTVETPHIQATSYHAKDSIEIIPAENFYGTTIINVYSEDGSSMQTYKVKLNVLGRAFYKFDEGEYYPSLRGHTVTVTPNLDNPFPDETVAASTKVAKITRGPYQNALIAFDLNGQLDKTGEKVFRFKVYQASEQGAYPKRNNIYFSVKNRKNNGPKYEDFILITQQDQWVEYVFDFSDKDFTLTDYDELLIFFGGGDINETGGVEYYIADVEGPHINYSQDADLKSITINNEPLQGFDPNTLNYRITLPFGTANVPSITANKNSELASILLQEATSLQDTTHIQVTSEDGSLAKLYQLTFDIAKDPSNATLVDILLDDISITSFHPTTFEYTINLPIGTTNLPSLQVIPYNENATIEIITAKNFYDSSLITVTSEDGTATAYYWLHFDIPGREYYKFDGNTYPTSMHSGTTTITQNLTNPAGNNIVGSAVKVGKVVRQGVQNAVIVFNLDGDIDFSSDQLFRVKIYQASGQANYPRNNNLILKIMNKNNIGPSYDQRASITVQDEWVEYIFDFSNEDLSQTTYNKLLLFLGGGDIYETEGVEYYISAIDGPSLSSSTSNNRSIYSQSKEDFGLQIYKSSEHQLTVASDDTLKGKYIQVISSNGVLLYASTLKNTVEKIHIDQKGLMIVRVFDQELNVVEKVVF</sequence>
<proteinExistence type="predicted"/>
<dbReference type="RefSeq" id="WP_168882592.1">
    <property type="nucleotide sequence ID" value="NZ_JABAIL010000003.1"/>
</dbReference>
<keyword evidence="2" id="KW-1185">Reference proteome</keyword>
<gene>
    <name evidence="1" type="ORF">HGP29_11710</name>
</gene>
<dbReference type="Proteomes" id="UP000585050">
    <property type="component" value="Unassembled WGS sequence"/>
</dbReference>
<protein>
    <submittedName>
        <fullName evidence="1">Cadherin-like beta sandwich domain-containing protein</fullName>
    </submittedName>
</protein>
<organism evidence="1 2">
    <name type="scientific">Flammeovirga agarivorans</name>
    <dbReference type="NCBI Taxonomy" id="2726742"/>
    <lineage>
        <taxon>Bacteria</taxon>
        <taxon>Pseudomonadati</taxon>
        <taxon>Bacteroidota</taxon>
        <taxon>Cytophagia</taxon>
        <taxon>Cytophagales</taxon>
        <taxon>Flammeovirgaceae</taxon>
        <taxon>Flammeovirga</taxon>
    </lineage>
</organism>
<evidence type="ECO:0000313" key="2">
    <source>
        <dbReference type="Proteomes" id="UP000585050"/>
    </source>
</evidence>
<dbReference type="EMBL" id="JABAIL010000003">
    <property type="protein sequence ID" value="NLR91880.1"/>
    <property type="molecule type" value="Genomic_DNA"/>
</dbReference>
<reference evidence="1 2" key="1">
    <citation type="submission" date="2020-04" db="EMBL/GenBank/DDBJ databases">
        <title>Flammeovirga sp. SR4, a novel species isolated from seawater.</title>
        <authorList>
            <person name="Wang X."/>
        </authorList>
    </citation>
    <scope>NUCLEOTIDE SEQUENCE [LARGE SCALE GENOMIC DNA]</scope>
    <source>
        <strain evidence="1 2">SR4</strain>
    </source>
</reference>
<name>A0A7X8XWA1_9BACT</name>
<comment type="caution">
    <text evidence="1">The sequence shown here is derived from an EMBL/GenBank/DDBJ whole genome shotgun (WGS) entry which is preliminary data.</text>
</comment>
<accession>A0A7X8XWA1</accession>